<evidence type="ECO:0000256" key="2">
    <source>
        <dbReference type="PIRSR" id="PIRSR610708-1"/>
    </source>
</evidence>
<dbReference type="Pfam" id="PF06941">
    <property type="entry name" value="NT5C"/>
    <property type="match status" value="1"/>
</dbReference>
<dbReference type="GO" id="GO:0008253">
    <property type="term" value="F:5'-nucleotidase activity"/>
    <property type="evidence" value="ECO:0007669"/>
    <property type="project" value="InterPro"/>
</dbReference>
<dbReference type="PANTHER" id="PTHR35134">
    <property type="entry name" value="NUCLEOTIDASE YQFW-RELATED"/>
    <property type="match status" value="1"/>
</dbReference>
<sequence length="199" mass="21804">MMRGRSIIGLDLDGVVADYTAAMRSFVAEYKSVETESLPEPVTYNLVKAGWGIDSGEEFLRIHSKAVASGLYANMPVMSGASEALRQLSDMGAHIRIVTHRLIMGGSHKRIVSDTATWLDQNEIPYMSLCFTGLKDSVGAHVYIEDSPDNISALRLSGTDVIVFDQPYNRAISGPRLMSWADGVPVISEFLEKNGQYLS</sequence>
<gene>
    <name evidence="3" type="ORF">QP460_009555</name>
</gene>
<dbReference type="SUPFAM" id="SSF56784">
    <property type="entry name" value="HAD-like"/>
    <property type="match status" value="1"/>
</dbReference>
<feature type="active site" description="Proton donor" evidence="2">
    <location>
        <position position="13"/>
    </location>
</feature>
<organism evidence="3 4">
    <name type="scientific">Corynebacterium amycolatum</name>
    <dbReference type="NCBI Taxonomy" id="43765"/>
    <lineage>
        <taxon>Bacteria</taxon>
        <taxon>Bacillati</taxon>
        <taxon>Actinomycetota</taxon>
        <taxon>Actinomycetes</taxon>
        <taxon>Mycobacteriales</taxon>
        <taxon>Corynebacteriaceae</taxon>
        <taxon>Corynebacterium</taxon>
    </lineage>
</organism>
<dbReference type="EMBL" id="JASOOY020000032">
    <property type="protein sequence ID" value="MEO3717829.1"/>
    <property type="molecule type" value="Genomic_DNA"/>
</dbReference>
<reference evidence="3" key="2">
    <citation type="submission" date="2024-05" db="EMBL/GenBank/DDBJ databases">
        <authorList>
            <person name="Wolfe A."/>
        </authorList>
    </citation>
    <scope>NUCLEOTIDE SEQUENCE</scope>
    <source>
        <strain evidence="3">UMB1064</strain>
    </source>
</reference>
<dbReference type="AlphaFoldDB" id="A0AAW9SL21"/>
<dbReference type="InterPro" id="IPR023214">
    <property type="entry name" value="HAD_sf"/>
</dbReference>
<dbReference type="RefSeq" id="WP_284826659.1">
    <property type="nucleotide sequence ID" value="NZ_JASOOY020000032.1"/>
</dbReference>
<evidence type="ECO:0000313" key="3">
    <source>
        <dbReference type="EMBL" id="MEO3717829.1"/>
    </source>
</evidence>
<proteinExistence type="inferred from homology"/>
<protein>
    <recommendedName>
        <fullName evidence="5">5'-nucleotidase</fullName>
    </recommendedName>
</protein>
<name>A0AAW9SL21_CORAY</name>
<dbReference type="InterPro" id="IPR052419">
    <property type="entry name" value="5_3-deoxyribonucleotidase-like"/>
</dbReference>
<comment type="caution">
    <text evidence="3">The sequence shown here is derived from an EMBL/GenBank/DDBJ whole genome shotgun (WGS) entry which is preliminary data.</text>
</comment>
<dbReference type="InterPro" id="IPR010708">
    <property type="entry name" value="5'(3')-deoxyribonucleotidase"/>
</dbReference>
<feature type="active site" description="Nucleophile" evidence="2">
    <location>
        <position position="11"/>
    </location>
</feature>
<dbReference type="PANTHER" id="PTHR35134:SF2">
    <property type="entry name" value="NUCLEOTIDASE YQFW-RELATED"/>
    <property type="match status" value="1"/>
</dbReference>
<evidence type="ECO:0008006" key="5">
    <source>
        <dbReference type="Google" id="ProtNLM"/>
    </source>
</evidence>
<accession>A0AAW9SL21</accession>
<evidence type="ECO:0000313" key="4">
    <source>
        <dbReference type="Proteomes" id="UP001223646"/>
    </source>
</evidence>
<dbReference type="Proteomes" id="UP001223646">
    <property type="component" value="Unassembled WGS sequence"/>
</dbReference>
<evidence type="ECO:0000256" key="1">
    <source>
        <dbReference type="ARBA" id="ARBA00009589"/>
    </source>
</evidence>
<dbReference type="GO" id="GO:0009264">
    <property type="term" value="P:deoxyribonucleotide catabolic process"/>
    <property type="evidence" value="ECO:0007669"/>
    <property type="project" value="InterPro"/>
</dbReference>
<dbReference type="Gene3D" id="3.40.50.1000">
    <property type="entry name" value="HAD superfamily/HAD-like"/>
    <property type="match status" value="1"/>
</dbReference>
<dbReference type="InterPro" id="IPR036412">
    <property type="entry name" value="HAD-like_sf"/>
</dbReference>
<comment type="similarity">
    <text evidence="1">Belongs to the 5'(3')-deoxyribonucleotidase family.</text>
</comment>
<reference evidence="3" key="1">
    <citation type="submission" date="2023-05" db="EMBL/GenBank/DDBJ databases">
        <authorList>
            <person name="Du J."/>
        </authorList>
    </citation>
    <scope>NUCLEOTIDE SEQUENCE</scope>
    <source>
        <strain evidence="3">UMB1064</strain>
    </source>
</reference>